<sequence length="88" mass="9795">MFGTDTDARNAQQPDKPIICEVIDPTGTPLNVRATPNGEEIVTTLSNGRQVIPYKVSYDEKNRHWILIGDSLHSWGWVYGSYVSCLSA</sequence>
<proteinExistence type="predicted"/>
<evidence type="ECO:0000313" key="2">
    <source>
        <dbReference type="Proteomes" id="UP000729733"/>
    </source>
</evidence>
<accession>A0A964FL04</accession>
<keyword evidence="2" id="KW-1185">Reference proteome</keyword>
<gene>
    <name evidence="1" type="ORF">I4641_19120</name>
</gene>
<reference evidence="1" key="1">
    <citation type="journal article" date="2021" name="Antonie Van Leeuwenhoek">
        <title>Draft genome and description of Waterburya agarophytonicola gen. nov. sp. nov. (Pleurocapsales, Cyanobacteria): a seaweed symbiont.</title>
        <authorList>
            <person name="Bonthond G."/>
            <person name="Shalygin S."/>
            <person name="Bayer T."/>
            <person name="Weinberger F."/>
        </authorList>
    </citation>
    <scope>NUCLEOTIDE SEQUENCE</scope>
    <source>
        <strain evidence="1">KI4</strain>
    </source>
</reference>
<protein>
    <submittedName>
        <fullName evidence="1">SH3 domain-containing protein</fullName>
    </submittedName>
</protein>
<organism evidence="1 2">
    <name type="scientific">Waterburya agarophytonicola KI4</name>
    <dbReference type="NCBI Taxonomy" id="2874699"/>
    <lineage>
        <taxon>Bacteria</taxon>
        <taxon>Bacillati</taxon>
        <taxon>Cyanobacteriota</taxon>
        <taxon>Cyanophyceae</taxon>
        <taxon>Pleurocapsales</taxon>
        <taxon>Hyellaceae</taxon>
        <taxon>Waterburya</taxon>
        <taxon>Waterburya agarophytonicola</taxon>
    </lineage>
</organism>
<dbReference type="Gene3D" id="2.30.30.40">
    <property type="entry name" value="SH3 Domains"/>
    <property type="match status" value="1"/>
</dbReference>
<comment type="caution">
    <text evidence="1">The sequence shown here is derived from an EMBL/GenBank/DDBJ whole genome shotgun (WGS) entry which is preliminary data.</text>
</comment>
<name>A0A964FL04_9CYAN</name>
<dbReference type="Proteomes" id="UP000729733">
    <property type="component" value="Unassembled WGS sequence"/>
</dbReference>
<dbReference type="AlphaFoldDB" id="A0A964FL04"/>
<evidence type="ECO:0000313" key="1">
    <source>
        <dbReference type="EMBL" id="MCC0179083.1"/>
    </source>
</evidence>
<dbReference type="EMBL" id="JADWDC010000066">
    <property type="protein sequence ID" value="MCC0179083.1"/>
    <property type="molecule type" value="Genomic_DNA"/>
</dbReference>